<evidence type="ECO:0000313" key="6">
    <source>
        <dbReference type="Proteomes" id="UP000005384"/>
    </source>
</evidence>
<reference evidence="5 6" key="1">
    <citation type="submission" date="2011-08" db="EMBL/GenBank/DDBJ databases">
        <title>The Genome Sequence of Clostridium hathewayi WAL-18680.</title>
        <authorList>
            <consortium name="The Broad Institute Genome Sequencing Platform"/>
            <person name="Earl A."/>
            <person name="Ward D."/>
            <person name="Feldgarden M."/>
            <person name="Gevers D."/>
            <person name="Finegold S.M."/>
            <person name="Summanen P.H."/>
            <person name="Molitoris D.R."/>
            <person name="Song M."/>
            <person name="Daigneault M."/>
            <person name="Allen-Vercoe E."/>
            <person name="Young S.K."/>
            <person name="Zeng Q."/>
            <person name="Gargeya S."/>
            <person name="Fitzgerald M."/>
            <person name="Haas B."/>
            <person name="Abouelleil A."/>
            <person name="Alvarado L."/>
            <person name="Arachchi H.M."/>
            <person name="Berlin A."/>
            <person name="Brown A."/>
            <person name="Chapman S.B."/>
            <person name="Chen Z."/>
            <person name="Dunbar C."/>
            <person name="Freedman E."/>
            <person name="Gearin G."/>
            <person name="Gellesch M."/>
            <person name="Goldberg J."/>
            <person name="Griggs A."/>
            <person name="Gujja S."/>
            <person name="Heiman D."/>
            <person name="Howarth C."/>
            <person name="Larson L."/>
            <person name="Lui A."/>
            <person name="MacDonald P.J.P."/>
            <person name="Montmayeur A."/>
            <person name="Murphy C."/>
            <person name="Neiman D."/>
            <person name="Pearson M."/>
            <person name="Priest M."/>
            <person name="Roberts A."/>
            <person name="Saif S."/>
            <person name="Shea T."/>
            <person name="Shenoy N."/>
            <person name="Sisk P."/>
            <person name="Stolte C."/>
            <person name="Sykes S."/>
            <person name="Wortman J."/>
            <person name="Nusbaum C."/>
            <person name="Birren B."/>
        </authorList>
    </citation>
    <scope>NUCLEOTIDE SEQUENCE [LARGE SCALE GENOMIC DNA]</scope>
    <source>
        <strain evidence="5 6">WAL-18680</strain>
    </source>
</reference>
<dbReference type="PANTHER" id="PTHR30146:SF109">
    <property type="entry name" value="HTH-TYPE TRANSCRIPTIONAL REGULATOR GALS"/>
    <property type="match status" value="1"/>
</dbReference>
<dbReference type="InterPro" id="IPR046335">
    <property type="entry name" value="LacI/GalR-like_sensor"/>
</dbReference>
<dbReference type="GO" id="GO:0003700">
    <property type="term" value="F:DNA-binding transcription factor activity"/>
    <property type="evidence" value="ECO:0007669"/>
    <property type="project" value="TreeGrafter"/>
</dbReference>
<evidence type="ECO:0000259" key="4">
    <source>
        <dbReference type="Pfam" id="PF13377"/>
    </source>
</evidence>
<dbReference type="PATRIC" id="fig|742737.3.peg.3159"/>
<comment type="caution">
    <text evidence="5">The sequence shown here is derived from an EMBL/GenBank/DDBJ whole genome shotgun (WGS) entry which is preliminary data.</text>
</comment>
<name>G5II55_9FIRM</name>
<evidence type="ECO:0000256" key="3">
    <source>
        <dbReference type="ARBA" id="ARBA00023163"/>
    </source>
</evidence>
<dbReference type="EMBL" id="ADLN01000083">
    <property type="protein sequence ID" value="EHI58871.1"/>
    <property type="molecule type" value="Genomic_DNA"/>
</dbReference>
<protein>
    <recommendedName>
        <fullName evidence="4">Transcriptional regulator LacI/GalR-like sensor domain-containing protein</fullName>
    </recommendedName>
</protein>
<dbReference type="InterPro" id="IPR028082">
    <property type="entry name" value="Peripla_BP_I"/>
</dbReference>
<keyword evidence="6" id="KW-1185">Reference proteome</keyword>
<feature type="domain" description="Transcriptional regulator LacI/GalR-like sensor" evidence="4">
    <location>
        <begin position="53"/>
        <end position="216"/>
    </location>
</feature>
<dbReference type="CDD" id="cd06267">
    <property type="entry name" value="PBP1_LacI_sugar_binding-like"/>
    <property type="match status" value="1"/>
</dbReference>
<dbReference type="Pfam" id="PF13377">
    <property type="entry name" value="Peripla_BP_3"/>
    <property type="match status" value="1"/>
</dbReference>
<gene>
    <name evidence="5" type="ORF">HMPREF9473_03183</name>
</gene>
<evidence type="ECO:0000256" key="1">
    <source>
        <dbReference type="ARBA" id="ARBA00023015"/>
    </source>
</evidence>
<keyword evidence="2" id="KW-0238">DNA-binding</keyword>
<evidence type="ECO:0000313" key="5">
    <source>
        <dbReference type="EMBL" id="EHI58871.1"/>
    </source>
</evidence>
<keyword evidence="1" id="KW-0805">Transcription regulation</keyword>
<proteinExistence type="predicted"/>
<dbReference type="Proteomes" id="UP000005384">
    <property type="component" value="Unassembled WGS sequence"/>
</dbReference>
<dbReference type="Gene3D" id="3.40.50.2300">
    <property type="match status" value="2"/>
</dbReference>
<dbReference type="SUPFAM" id="SSF53822">
    <property type="entry name" value="Periplasmic binding protein-like I"/>
    <property type="match status" value="1"/>
</dbReference>
<keyword evidence="3" id="KW-0804">Transcription</keyword>
<dbReference type="PANTHER" id="PTHR30146">
    <property type="entry name" value="LACI-RELATED TRANSCRIPTIONAL REPRESSOR"/>
    <property type="match status" value="1"/>
</dbReference>
<accession>G5II55</accession>
<sequence>MLIPPKTMDKENVKAMKAVQKSGPPVVLLDRAAYNFFCDFVTADHKAGARIATDYLITFGHTRIGCMVGGPNVYTSRTRVNGYCEALAAAKIPYDDSLVYYGNYDVETGRLGLEELLKKDITAVVAGNDLMAYGIYLYAQEHHFSIPEDLSVIGYDNTPLCGLLGVPLTSIEQDGDVIARKAVEVLLERISFEKGPEPVPYQNYYFTPHIVERKSVKNLVDIDK</sequence>
<organism evidence="5 6">
    <name type="scientific">Hungatella hathewayi WAL-18680</name>
    <dbReference type="NCBI Taxonomy" id="742737"/>
    <lineage>
        <taxon>Bacteria</taxon>
        <taxon>Bacillati</taxon>
        <taxon>Bacillota</taxon>
        <taxon>Clostridia</taxon>
        <taxon>Lachnospirales</taxon>
        <taxon>Lachnospiraceae</taxon>
        <taxon>Hungatella</taxon>
    </lineage>
</organism>
<dbReference type="GO" id="GO:0000976">
    <property type="term" value="F:transcription cis-regulatory region binding"/>
    <property type="evidence" value="ECO:0007669"/>
    <property type="project" value="TreeGrafter"/>
</dbReference>
<dbReference type="HOGENOM" id="CLU_037628_15_1_9"/>
<dbReference type="AlphaFoldDB" id="G5II55"/>
<evidence type="ECO:0000256" key="2">
    <source>
        <dbReference type="ARBA" id="ARBA00023125"/>
    </source>
</evidence>